<reference evidence="6" key="1">
    <citation type="submission" date="2022-03" db="EMBL/GenBank/DDBJ databases">
        <authorList>
            <person name="Brunel B."/>
        </authorList>
    </citation>
    <scope>NUCLEOTIDE SEQUENCE</scope>
    <source>
        <strain evidence="6">STM4922sample</strain>
    </source>
</reference>
<dbReference type="PANTHER" id="PTHR43353:SF5">
    <property type="entry name" value="SUCCINATE-SEMIALDEHYDE DEHYDROGENASE, MITOCHONDRIAL"/>
    <property type="match status" value="1"/>
</dbReference>
<evidence type="ECO:0000313" key="6">
    <source>
        <dbReference type="EMBL" id="CAH2396549.1"/>
    </source>
</evidence>
<keyword evidence="2 4" id="KW-0560">Oxidoreductase</keyword>
<organism evidence="6 7">
    <name type="scientific">Mesorhizobium ventifaucium</name>
    <dbReference type="NCBI Taxonomy" id="666020"/>
    <lineage>
        <taxon>Bacteria</taxon>
        <taxon>Pseudomonadati</taxon>
        <taxon>Pseudomonadota</taxon>
        <taxon>Alphaproteobacteria</taxon>
        <taxon>Hyphomicrobiales</taxon>
        <taxon>Phyllobacteriaceae</taxon>
        <taxon>Mesorhizobium</taxon>
    </lineage>
</organism>
<gene>
    <name evidence="6" type="primary">gabD</name>
    <name evidence="6" type="ORF">MES4922_170019</name>
</gene>
<accession>A0ABM9DIZ8</accession>
<evidence type="ECO:0000256" key="1">
    <source>
        <dbReference type="ARBA" id="ARBA00009986"/>
    </source>
</evidence>
<dbReference type="InterPro" id="IPR015590">
    <property type="entry name" value="Aldehyde_DH_dom"/>
</dbReference>
<evidence type="ECO:0000256" key="3">
    <source>
        <dbReference type="PROSITE-ProRule" id="PRU10007"/>
    </source>
</evidence>
<dbReference type="PROSITE" id="PS00687">
    <property type="entry name" value="ALDEHYDE_DEHYDR_GLU"/>
    <property type="match status" value="1"/>
</dbReference>
<comment type="similarity">
    <text evidence="1 4">Belongs to the aldehyde dehydrogenase family.</text>
</comment>
<dbReference type="Proteomes" id="UP001152604">
    <property type="component" value="Unassembled WGS sequence"/>
</dbReference>
<sequence length="485" mass="51587">MNLKDASLLKSRCLVNGEWIGNPEIVVENPSTNEAIGSVPRLGGADARLAIKHAQTAFPHWSRMTAKERGKIIRRWYELMIENKDDLALILTSEQGKPLAEAAGEIDYAANFLEFFAEEAKRVYGETIPSHKANARIVVTKQPVGVVAAITPWNFPAAMITRKVGAALAVGCTVVCKPATETPLTALALAELGQRAGIPAGVLNVITGKSFEIGEELTSNPAVRAVTFTGSTEVGKILMRQCASTIKKVALELGGNAPFIVFDDADLHAAVKGAVEAKFRNTGQTCVCANRILVQSGVYSVFIELLAKEVAKLKVGDGTGRGVVQGPLINAAAVRKVEEHIKDAVELGAEIVVGGERHELGGNFIQPTVLKNVTTSMLLTREETFGPLAPVCKFETEEEAVALANDTPSGLAAYLYSRDIGRCWRVAEALEVGMVGVNEGLLATELAPFGGVKESGLGREGSHYGIEEFVEAKYMLVGGLGIPTA</sequence>
<dbReference type="GO" id="GO:0036243">
    <property type="term" value="F:succinate-semialdehyde dehydrogenase (NADP+) activity"/>
    <property type="evidence" value="ECO:0007669"/>
    <property type="project" value="UniProtKB-EC"/>
</dbReference>
<evidence type="ECO:0000313" key="7">
    <source>
        <dbReference type="Proteomes" id="UP001152604"/>
    </source>
</evidence>
<protein>
    <submittedName>
        <fullName evidence="6">NADP(+)-dependent succinate-semialdehyde dehydrogenase</fullName>
        <ecNumber evidence="6">1.2.1.79</ecNumber>
    </submittedName>
</protein>
<dbReference type="Pfam" id="PF00171">
    <property type="entry name" value="Aldedh"/>
    <property type="match status" value="1"/>
</dbReference>
<feature type="active site" evidence="3">
    <location>
        <position position="252"/>
    </location>
</feature>
<feature type="domain" description="Aldehyde dehydrogenase" evidence="5">
    <location>
        <begin position="24"/>
        <end position="474"/>
    </location>
</feature>
<dbReference type="RefSeq" id="WP_254023844.1">
    <property type="nucleotide sequence ID" value="NZ_CAKXZS010000009.1"/>
</dbReference>
<dbReference type="EMBL" id="CAKXZS010000009">
    <property type="protein sequence ID" value="CAH2396549.1"/>
    <property type="molecule type" value="Genomic_DNA"/>
</dbReference>
<dbReference type="EC" id="1.2.1.79" evidence="6"/>
<dbReference type="Gene3D" id="3.40.309.10">
    <property type="entry name" value="Aldehyde Dehydrogenase, Chain A, domain 2"/>
    <property type="match status" value="1"/>
</dbReference>
<dbReference type="InterPro" id="IPR016162">
    <property type="entry name" value="Ald_DH_N"/>
</dbReference>
<dbReference type="PROSITE" id="PS00070">
    <property type="entry name" value="ALDEHYDE_DEHYDR_CYS"/>
    <property type="match status" value="1"/>
</dbReference>
<proteinExistence type="inferred from homology"/>
<dbReference type="InterPro" id="IPR016161">
    <property type="entry name" value="Ald_DH/histidinol_DH"/>
</dbReference>
<evidence type="ECO:0000256" key="4">
    <source>
        <dbReference type="RuleBase" id="RU003345"/>
    </source>
</evidence>
<evidence type="ECO:0000256" key="2">
    <source>
        <dbReference type="ARBA" id="ARBA00023002"/>
    </source>
</evidence>
<name>A0ABM9DIZ8_9HYPH</name>
<dbReference type="PANTHER" id="PTHR43353">
    <property type="entry name" value="SUCCINATE-SEMIALDEHYDE DEHYDROGENASE, MITOCHONDRIAL"/>
    <property type="match status" value="1"/>
</dbReference>
<dbReference type="InterPro" id="IPR029510">
    <property type="entry name" value="Ald_DH_CS_GLU"/>
</dbReference>
<evidence type="ECO:0000259" key="5">
    <source>
        <dbReference type="Pfam" id="PF00171"/>
    </source>
</evidence>
<dbReference type="SUPFAM" id="SSF53720">
    <property type="entry name" value="ALDH-like"/>
    <property type="match status" value="1"/>
</dbReference>
<dbReference type="InterPro" id="IPR010102">
    <property type="entry name" value="Succ_semiAld_DH"/>
</dbReference>
<dbReference type="InterPro" id="IPR016160">
    <property type="entry name" value="Ald_DH_CS_CYS"/>
</dbReference>
<comment type="caution">
    <text evidence="6">The sequence shown here is derived from an EMBL/GenBank/DDBJ whole genome shotgun (WGS) entry which is preliminary data.</text>
</comment>
<dbReference type="CDD" id="cd07103">
    <property type="entry name" value="ALDH_F5_SSADH_GabD"/>
    <property type="match status" value="1"/>
</dbReference>
<dbReference type="NCBIfam" id="TIGR01780">
    <property type="entry name" value="SSADH"/>
    <property type="match status" value="1"/>
</dbReference>
<dbReference type="InterPro" id="IPR050740">
    <property type="entry name" value="Aldehyde_DH_Superfamily"/>
</dbReference>
<dbReference type="InterPro" id="IPR016163">
    <property type="entry name" value="Ald_DH_C"/>
</dbReference>
<dbReference type="Gene3D" id="3.40.605.10">
    <property type="entry name" value="Aldehyde Dehydrogenase, Chain A, domain 1"/>
    <property type="match status" value="1"/>
</dbReference>
<keyword evidence="7" id="KW-1185">Reference proteome</keyword>